<dbReference type="Pfam" id="PF04542">
    <property type="entry name" value="Sigma70_r2"/>
    <property type="match status" value="1"/>
</dbReference>
<dbReference type="Pfam" id="PF08281">
    <property type="entry name" value="Sigma70_r4_2"/>
    <property type="match status" value="1"/>
</dbReference>
<evidence type="ECO:0000256" key="2">
    <source>
        <dbReference type="ARBA" id="ARBA00023015"/>
    </source>
</evidence>
<dbReference type="Gene3D" id="1.10.1740.10">
    <property type="match status" value="1"/>
</dbReference>
<dbReference type="InterPro" id="IPR013324">
    <property type="entry name" value="RNA_pol_sigma_r3/r4-like"/>
</dbReference>
<dbReference type="PANTHER" id="PTHR43133">
    <property type="entry name" value="RNA POLYMERASE ECF-TYPE SIGMA FACTO"/>
    <property type="match status" value="1"/>
</dbReference>
<dbReference type="STRING" id="1642647.PSM36_2461"/>
<dbReference type="InterPro" id="IPR036388">
    <property type="entry name" value="WH-like_DNA-bd_sf"/>
</dbReference>
<sequence length="173" mass="20384">MKNEENKLIKKLKAGDEGVFKRIFYLYSDRLFVWAYKITGDSLASADIVQDFFIRCWEKRDILPDKCSFKAYAYKSVYNASLNYLRDNKRFVYGYEITIDLIDDDVRDEDIEELKRLLLKAIDELPDRCKKIFVMTTMEKKKYTEVADLLGISVNTVKVQVSKAYRILKEKIG</sequence>
<dbReference type="PANTHER" id="PTHR43133:SF46">
    <property type="entry name" value="RNA POLYMERASE SIGMA-70 FACTOR ECF SUBFAMILY"/>
    <property type="match status" value="1"/>
</dbReference>
<dbReference type="InterPro" id="IPR007627">
    <property type="entry name" value="RNA_pol_sigma70_r2"/>
</dbReference>
<comment type="similarity">
    <text evidence="1">Belongs to the sigma-70 factor family. ECF subfamily.</text>
</comment>
<dbReference type="InterPro" id="IPR013249">
    <property type="entry name" value="RNA_pol_sigma70_r4_t2"/>
</dbReference>
<evidence type="ECO:0000256" key="3">
    <source>
        <dbReference type="ARBA" id="ARBA00023082"/>
    </source>
</evidence>
<evidence type="ECO:0000256" key="1">
    <source>
        <dbReference type="ARBA" id="ARBA00010641"/>
    </source>
</evidence>
<gene>
    <name evidence="7" type="ORF">PSM36_2461</name>
</gene>
<dbReference type="InterPro" id="IPR013325">
    <property type="entry name" value="RNA_pol_sigma_r2"/>
</dbReference>
<evidence type="ECO:0000313" key="8">
    <source>
        <dbReference type="Proteomes" id="UP000187464"/>
    </source>
</evidence>
<dbReference type="InterPro" id="IPR014327">
    <property type="entry name" value="RNA_pol_sigma70_bacteroid"/>
</dbReference>
<dbReference type="RefSeq" id="WP_076931112.1">
    <property type="nucleotide sequence ID" value="NZ_LT605205.1"/>
</dbReference>
<evidence type="ECO:0000259" key="5">
    <source>
        <dbReference type="Pfam" id="PF04542"/>
    </source>
</evidence>
<protein>
    <submittedName>
        <fullName evidence="7">RNA polymerase sigma-70 factor</fullName>
    </submittedName>
</protein>
<evidence type="ECO:0000313" key="7">
    <source>
        <dbReference type="EMBL" id="SCD21264.1"/>
    </source>
</evidence>
<dbReference type="InterPro" id="IPR039425">
    <property type="entry name" value="RNA_pol_sigma-70-like"/>
</dbReference>
<dbReference type="Proteomes" id="UP000187464">
    <property type="component" value="Chromosome I"/>
</dbReference>
<feature type="domain" description="RNA polymerase sigma-70 region 2" evidence="5">
    <location>
        <begin position="27"/>
        <end position="90"/>
    </location>
</feature>
<name>A0A1R3TCE1_9BACT</name>
<evidence type="ECO:0000259" key="6">
    <source>
        <dbReference type="Pfam" id="PF08281"/>
    </source>
</evidence>
<dbReference type="GO" id="GO:0016987">
    <property type="term" value="F:sigma factor activity"/>
    <property type="evidence" value="ECO:0007669"/>
    <property type="project" value="UniProtKB-KW"/>
</dbReference>
<dbReference type="CDD" id="cd06171">
    <property type="entry name" value="Sigma70_r4"/>
    <property type="match status" value="1"/>
</dbReference>
<reference evidence="7 8" key="1">
    <citation type="submission" date="2016-08" db="EMBL/GenBank/DDBJ databases">
        <authorList>
            <person name="Seilhamer J.J."/>
        </authorList>
    </citation>
    <scope>NUCLEOTIDE SEQUENCE [LARGE SCALE GENOMIC DNA]</scope>
    <source>
        <strain evidence="7">M3/6</strain>
    </source>
</reference>
<dbReference type="NCBIfam" id="TIGR02937">
    <property type="entry name" value="sigma70-ECF"/>
    <property type="match status" value="1"/>
</dbReference>
<dbReference type="EMBL" id="LT605205">
    <property type="protein sequence ID" value="SCD21264.1"/>
    <property type="molecule type" value="Genomic_DNA"/>
</dbReference>
<dbReference type="KEGG" id="psac:PSM36_2461"/>
<keyword evidence="2" id="KW-0805">Transcription regulation</keyword>
<accession>A0A1R3TCE1</accession>
<dbReference type="GO" id="GO:0006352">
    <property type="term" value="P:DNA-templated transcription initiation"/>
    <property type="evidence" value="ECO:0007669"/>
    <property type="project" value="InterPro"/>
</dbReference>
<proteinExistence type="inferred from homology"/>
<dbReference type="GO" id="GO:0003677">
    <property type="term" value="F:DNA binding"/>
    <property type="evidence" value="ECO:0007669"/>
    <property type="project" value="InterPro"/>
</dbReference>
<dbReference type="Gene3D" id="1.10.10.10">
    <property type="entry name" value="Winged helix-like DNA-binding domain superfamily/Winged helix DNA-binding domain"/>
    <property type="match status" value="1"/>
</dbReference>
<organism evidence="7 8">
    <name type="scientific">Proteiniphilum saccharofermentans</name>
    <dbReference type="NCBI Taxonomy" id="1642647"/>
    <lineage>
        <taxon>Bacteria</taxon>
        <taxon>Pseudomonadati</taxon>
        <taxon>Bacteroidota</taxon>
        <taxon>Bacteroidia</taxon>
        <taxon>Bacteroidales</taxon>
        <taxon>Dysgonomonadaceae</taxon>
        <taxon>Proteiniphilum</taxon>
    </lineage>
</organism>
<keyword evidence="8" id="KW-1185">Reference proteome</keyword>
<dbReference type="SUPFAM" id="SSF88659">
    <property type="entry name" value="Sigma3 and sigma4 domains of RNA polymerase sigma factors"/>
    <property type="match status" value="1"/>
</dbReference>
<dbReference type="InterPro" id="IPR014284">
    <property type="entry name" value="RNA_pol_sigma-70_dom"/>
</dbReference>
<dbReference type="SUPFAM" id="SSF88946">
    <property type="entry name" value="Sigma2 domain of RNA polymerase sigma factors"/>
    <property type="match status" value="1"/>
</dbReference>
<dbReference type="NCBIfam" id="TIGR02985">
    <property type="entry name" value="Sig70_bacteroi1"/>
    <property type="match status" value="1"/>
</dbReference>
<keyword evidence="4" id="KW-0804">Transcription</keyword>
<dbReference type="AlphaFoldDB" id="A0A1R3TCE1"/>
<feature type="domain" description="RNA polymerase sigma factor 70 region 4 type 2" evidence="6">
    <location>
        <begin position="116"/>
        <end position="166"/>
    </location>
</feature>
<keyword evidence="3" id="KW-0731">Sigma factor</keyword>
<evidence type="ECO:0000256" key="4">
    <source>
        <dbReference type="ARBA" id="ARBA00023163"/>
    </source>
</evidence>